<sequence>MGRREDHYLRQWKDAPYTMLWPKTKPTLPDQKTGQIPHSKNAEDSEQSKRGGKTKKDKKEAKGPKDEEKAEFTLILHEHNNITVIYVNCWSLWNKQKTAKQCNGSLIYDPSPDPQEADVVWLSILSTTCSHLIAGIYRPSGSTLVENYINETLPELSRNATYLSITTLGDFNEHALHRVFDMNSRMGLRQRVNEPTHIKGNMLDLIFTDNDDARVSVLKQADFADHLPVSIEIPDDITIHEGPKRRLRMCHLADWKSLSKYIRKRTSPKKLKQLNPEGAVNFLNKTIKKA</sequence>
<dbReference type="PANTHER" id="PTHR33776">
    <property type="entry name" value="ENDO/EXONUCLEASE/PHOSPHATASE DOMAIN-CONTAINING PROTEIN"/>
    <property type="match status" value="1"/>
</dbReference>
<dbReference type="EMBL" id="AMQN01023723">
    <property type="status" value="NOT_ANNOTATED_CDS"/>
    <property type="molecule type" value="Genomic_DNA"/>
</dbReference>
<reference evidence="4" key="1">
    <citation type="submission" date="2012-12" db="EMBL/GenBank/DDBJ databases">
        <authorList>
            <person name="Hellsten U."/>
            <person name="Grimwood J."/>
            <person name="Chapman J.A."/>
            <person name="Shapiro H."/>
            <person name="Aerts A."/>
            <person name="Otillar R.P."/>
            <person name="Terry A.Y."/>
            <person name="Boore J.L."/>
            <person name="Simakov O."/>
            <person name="Marletaz F."/>
            <person name="Cho S.-J."/>
            <person name="Edsinger-Gonzales E."/>
            <person name="Havlak P."/>
            <person name="Kuo D.-H."/>
            <person name="Larsson T."/>
            <person name="Lv J."/>
            <person name="Arendt D."/>
            <person name="Savage R."/>
            <person name="Osoegawa K."/>
            <person name="de Jong P."/>
            <person name="Lindberg D.R."/>
            <person name="Seaver E.C."/>
            <person name="Weisblat D.A."/>
            <person name="Putnam N.H."/>
            <person name="Grigoriev I.V."/>
            <person name="Rokhsar D.S."/>
        </authorList>
    </citation>
    <scope>NUCLEOTIDE SEQUENCE</scope>
    <source>
        <strain evidence="4">I ESC-2004</strain>
    </source>
</reference>
<dbReference type="InterPro" id="IPR036691">
    <property type="entry name" value="Endo/exonu/phosph_ase_sf"/>
</dbReference>
<reference evidence="3" key="3">
    <citation type="submission" date="2015-06" db="UniProtKB">
        <authorList>
            <consortium name="EnsemblMetazoa"/>
        </authorList>
    </citation>
    <scope>IDENTIFICATION</scope>
</reference>
<dbReference type="EnsemblMetazoa" id="CapteT212623">
    <property type="protein sequence ID" value="CapteP212623"/>
    <property type="gene ID" value="CapteG212623"/>
</dbReference>
<proteinExistence type="predicted"/>
<evidence type="ECO:0000256" key="1">
    <source>
        <dbReference type="SAM" id="MobiDB-lite"/>
    </source>
</evidence>
<protein>
    <recommendedName>
        <fullName evidence="5">Endonuclease/exonuclease/phosphatase domain-containing protein</fullName>
    </recommendedName>
</protein>
<dbReference type="SUPFAM" id="SSF56219">
    <property type="entry name" value="DNase I-like"/>
    <property type="match status" value="1"/>
</dbReference>
<accession>R7UFJ8</accession>
<dbReference type="EMBL" id="KB301891">
    <property type="protein sequence ID" value="ELU04985.1"/>
    <property type="molecule type" value="Genomic_DNA"/>
</dbReference>
<dbReference type="PANTHER" id="PTHR33776:SF3">
    <property type="entry name" value="PHD-TYPE DOMAIN-CONTAINING PROTEIN"/>
    <property type="match status" value="1"/>
</dbReference>
<organism evidence="2">
    <name type="scientific">Capitella teleta</name>
    <name type="common">Polychaete worm</name>
    <dbReference type="NCBI Taxonomy" id="283909"/>
    <lineage>
        <taxon>Eukaryota</taxon>
        <taxon>Metazoa</taxon>
        <taxon>Spiralia</taxon>
        <taxon>Lophotrochozoa</taxon>
        <taxon>Annelida</taxon>
        <taxon>Polychaeta</taxon>
        <taxon>Sedentaria</taxon>
        <taxon>Scolecida</taxon>
        <taxon>Capitellidae</taxon>
        <taxon>Capitella</taxon>
    </lineage>
</organism>
<name>R7UFJ8_CAPTE</name>
<dbReference type="HOGENOM" id="CLU_960572_0_0_1"/>
<gene>
    <name evidence="2" type="ORF">CAPTEDRAFT_212623</name>
</gene>
<evidence type="ECO:0008006" key="5">
    <source>
        <dbReference type="Google" id="ProtNLM"/>
    </source>
</evidence>
<feature type="compositionally biased region" description="Basic and acidic residues" evidence="1">
    <location>
        <begin position="40"/>
        <end position="49"/>
    </location>
</feature>
<reference evidence="2 4" key="2">
    <citation type="journal article" date="2013" name="Nature">
        <title>Insights into bilaterian evolution from three spiralian genomes.</title>
        <authorList>
            <person name="Simakov O."/>
            <person name="Marletaz F."/>
            <person name="Cho S.J."/>
            <person name="Edsinger-Gonzales E."/>
            <person name="Havlak P."/>
            <person name="Hellsten U."/>
            <person name="Kuo D.H."/>
            <person name="Larsson T."/>
            <person name="Lv J."/>
            <person name="Arendt D."/>
            <person name="Savage R."/>
            <person name="Osoegawa K."/>
            <person name="de Jong P."/>
            <person name="Grimwood J."/>
            <person name="Chapman J.A."/>
            <person name="Shapiro H."/>
            <person name="Aerts A."/>
            <person name="Otillar R.P."/>
            <person name="Terry A.Y."/>
            <person name="Boore J.L."/>
            <person name="Grigoriev I.V."/>
            <person name="Lindberg D.R."/>
            <person name="Seaver E.C."/>
            <person name="Weisblat D.A."/>
            <person name="Putnam N.H."/>
            <person name="Rokhsar D.S."/>
        </authorList>
    </citation>
    <scope>NUCLEOTIDE SEQUENCE</scope>
    <source>
        <strain evidence="2 4">I ESC-2004</strain>
    </source>
</reference>
<evidence type="ECO:0000313" key="3">
    <source>
        <dbReference type="EnsemblMetazoa" id="CapteP212623"/>
    </source>
</evidence>
<feature type="region of interest" description="Disordered" evidence="1">
    <location>
        <begin position="20"/>
        <end position="67"/>
    </location>
</feature>
<evidence type="ECO:0000313" key="2">
    <source>
        <dbReference type="EMBL" id="ELU04985.1"/>
    </source>
</evidence>
<evidence type="ECO:0000313" key="4">
    <source>
        <dbReference type="Proteomes" id="UP000014760"/>
    </source>
</evidence>
<keyword evidence="4" id="KW-1185">Reference proteome</keyword>
<dbReference type="AlphaFoldDB" id="R7UFJ8"/>
<feature type="compositionally biased region" description="Basic and acidic residues" evidence="1">
    <location>
        <begin position="57"/>
        <end position="67"/>
    </location>
</feature>
<dbReference type="EMBL" id="AMQN01023722">
    <property type="status" value="NOT_ANNOTATED_CDS"/>
    <property type="molecule type" value="Genomic_DNA"/>
</dbReference>
<dbReference type="Proteomes" id="UP000014760">
    <property type="component" value="Unassembled WGS sequence"/>
</dbReference>
<dbReference type="Gene3D" id="3.60.10.10">
    <property type="entry name" value="Endonuclease/exonuclease/phosphatase"/>
    <property type="match status" value="1"/>
</dbReference>